<evidence type="ECO:0000313" key="2">
    <source>
        <dbReference type="Proteomes" id="UP000663865"/>
    </source>
</evidence>
<protein>
    <submittedName>
        <fullName evidence="1">Uncharacterized protein</fullName>
    </submittedName>
</protein>
<organism evidence="1 2">
    <name type="scientific">Rotaria socialis</name>
    <dbReference type="NCBI Taxonomy" id="392032"/>
    <lineage>
        <taxon>Eukaryota</taxon>
        <taxon>Metazoa</taxon>
        <taxon>Spiralia</taxon>
        <taxon>Gnathifera</taxon>
        <taxon>Rotifera</taxon>
        <taxon>Eurotatoria</taxon>
        <taxon>Bdelloidea</taxon>
        <taxon>Philodinida</taxon>
        <taxon>Philodinidae</taxon>
        <taxon>Rotaria</taxon>
    </lineage>
</organism>
<name>A0A818E7C3_9BILA</name>
<dbReference type="AlphaFoldDB" id="A0A818E7C3"/>
<gene>
    <name evidence="1" type="ORF">KIK155_LOCUS12634</name>
</gene>
<evidence type="ECO:0000313" key="1">
    <source>
        <dbReference type="EMBL" id="CAF3454592.1"/>
    </source>
</evidence>
<proteinExistence type="predicted"/>
<comment type="caution">
    <text evidence="1">The sequence shown here is derived from an EMBL/GenBank/DDBJ whole genome shotgun (WGS) entry which is preliminary data.</text>
</comment>
<dbReference type="EMBL" id="CAJNYV010002090">
    <property type="protein sequence ID" value="CAF3454592.1"/>
    <property type="molecule type" value="Genomic_DNA"/>
</dbReference>
<reference evidence="1" key="1">
    <citation type="submission" date="2021-02" db="EMBL/GenBank/DDBJ databases">
        <authorList>
            <person name="Nowell W R."/>
        </authorList>
    </citation>
    <scope>NUCLEOTIDE SEQUENCE</scope>
</reference>
<accession>A0A818E7C3</accession>
<dbReference type="Proteomes" id="UP000663865">
    <property type="component" value="Unassembled WGS sequence"/>
</dbReference>
<sequence length="110" mass="12621">MIARHLANGFDGIKRQQRQLQRMGYKNTLPYATPMSTEKQKDTRVQCGSQVSRRRLESIKGLVGYHSFTTIMNGAYYVRIIKTILLSMPKINLIDAGDYNRIMIQNIKVG</sequence>